<keyword evidence="3" id="KW-1185">Reference proteome</keyword>
<proteinExistence type="predicted"/>
<evidence type="ECO:0000313" key="3">
    <source>
        <dbReference type="Proteomes" id="UP000244069"/>
    </source>
</evidence>
<name>A0A2T6AR58_9RHOB</name>
<evidence type="ECO:0000313" key="2">
    <source>
        <dbReference type="EMBL" id="PTX46309.1"/>
    </source>
</evidence>
<dbReference type="Gene3D" id="3.90.320.10">
    <property type="match status" value="1"/>
</dbReference>
<dbReference type="NCBIfam" id="TIGR02786">
    <property type="entry name" value="addB_alphas"/>
    <property type="match status" value="1"/>
</dbReference>
<dbReference type="InterPro" id="IPR027417">
    <property type="entry name" value="P-loop_NTPase"/>
</dbReference>
<dbReference type="RefSeq" id="WP_107977409.1">
    <property type="nucleotide sequence ID" value="NZ_BMEZ01000018.1"/>
</dbReference>
<reference evidence="2 3" key="1">
    <citation type="submission" date="2018-04" db="EMBL/GenBank/DDBJ databases">
        <title>Genomic Encyclopedia of Archaeal and Bacterial Type Strains, Phase II (KMG-II): from individual species to whole genera.</title>
        <authorList>
            <person name="Goeker M."/>
        </authorList>
    </citation>
    <scope>NUCLEOTIDE SEQUENCE [LARGE SCALE GENOMIC DNA]</scope>
    <source>
        <strain evidence="2 3">DSM 29329</strain>
    </source>
</reference>
<accession>A0A2T6AR58</accession>
<feature type="domain" description="PD-(D/E)XK endonuclease-like" evidence="1">
    <location>
        <begin position="707"/>
        <end position="931"/>
    </location>
</feature>
<dbReference type="OrthoDB" id="9780606at2"/>
<dbReference type="EMBL" id="QBKN01000017">
    <property type="protein sequence ID" value="PTX46309.1"/>
    <property type="molecule type" value="Genomic_DNA"/>
</dbReference>
<organism evidence="2 3">
    <name type="scientific">Allosediminivita pacifica</name>
    <dbReference type="NCBI Taxonomy" id="1267769"/>
    <lineage>
        <taxon>Bacteria</taxon>
        <taxon>Pseudomonadati</taxon>
        <taxon>Pseudomonadota</taxon>
        <taxon>Alphaproteobacteria</taxon>
        <taxon>Rhodobacterales</taxon>
        <taxon>Paracoccaceae</taxon>
        <taxon>Allosediminivita</taxon>
    </lineage>
</organism>
<dbReference type="AlphaFoldDB" id="A0A2T6AR58"/>
<gene>
    <name evidence="2" type="ORF">C8N44_11793</name>
</gene>
<dbReference type="SUPFAM" id="SSF52540">
    <property type="entry name" value="P-loop containing nucleoside triphosphate hydrolases"/>
    <property type="match status" value="1"/>
</dbReference>
<evidence type="ECO:0000259" key="1">
    <source>
        <dbReference type="Pfam" id="PF12705"/>
    </source>
</evidence>
<dbReference type="InterPro" id="IPR014153">
    <property type="entry name" value="Ds_break_AddB"/>
</dbReference>
<sequence>MFDPTDTPRAFGLPPGVDFPVELVAGLRARLQGHPPEAMARVEIYVNTRRMARRLRDIFDAGPACLLPRIRLVTDLADPLTAAHLPQPVPPLRRRLELTALVAQLLDSQPDLAPRAALFDLSDSLATLMDEMMAEDVPPEVLEQLDVTDQSGHWQRALTFLQIVQRFFDGDEAPDAQGFQRLALAARLAAWEAAPPRHPILVAGSTGSRGTTAAFMRAVARLPQGAVVLPGFDTDLPHHVWRGLDDAMKHEDHPQFRFARMLQELDLAPQDVPQWTDTQPPAPGRNAVLSLALRPAPVTHQWRSEGPRLPDLPGAMQGVTLTEAPDMRTEALAIALRLRQTAEDGTRAALITPDRMLTRQVTSALDRWNILPDDSAGTPGQLTPPGRFLRHVAALFRQPLTAETLVTLLKHPLTHTGADRGPHLLNTRELELRIRRKGWPYPDPDKIREWGAERDVADWADWVAMTFSGRDTPGIRPLADWIEDHLTLSEAIAAGPGQPGSGELWQAGAGRKLYDAMQELRGEAAHGTDMSARDYGDLVTAILSRQEVRDRDAPHPDILIWGTLEARVMGADLVILGGLNEGAWPELPGADPWLNRQMRHQAGLLLPERTVGLSAHDFQQAVGAPEVWLTRALKSDEAETVPSRWVNRLTNLMTGLPTRDGPQALAEMRQRGNHWLALARAAETPIASTPAPRPAPAPPVTARPKKLSVTQIKTLVRDPYAIYAREVLRLRPLDPLQRAPDALLRGIQVHEMLEHFVRDTPDEHLTPQAFHAAVTKWLGDAEAIPFPTVRALWQARLNRVARWFTETEATRRTQARPTHFETEAQDGIPALDFALTAKADRLDLDTAGNVHLYDYKTGAAPSAKEQAHFDKQLLLEAAMAERGSFKGIGRLKVARATYISLTASKPQEVAAPLDDMPPAKVWEEFETLIAAYMDPAKGFAARRALRSETDVSDYGQLSRFGEWDVTDDPQTDPLT</sequence>
<protein>
    <submittedName>
        <fullName evidence="2">Double-strand break repair protein AddB</fullName>
    </submittedName>
</protein>
<dbReference type="Pfam" id="PF12705">
    <property type="entry name" value="PDDEXK_1"/>
    <property type="match status" value="1"/>
</dbReference>
<dbReference type="Proteomes" id="UP000244069">
    <property type="component" value="Unassembled WGS sequence"/>
</dbReference>
<comment type="caution">
    <text evidence="2">The sequence shown here is derived from an EMBL/GenBank/DDBJ whole genome shotgun (WGS) entry which is preliminary data.</text>
</comment>
<dbReference type="InterPro" id="IPR038726">
    <property type="entry name" value="PDDEXK_AddAB-type"/>
</dbReference>
<dbReference type="InterPro" id="IPR011604">
    <property type="entry name" value="PDDEXK-like_dom_sf"/>
</dbReference>